<dbReference type="SUPFAM" id="SSF47616">
    <property type="entry name" value="GST C-terminal domain-like"/>
    <property type="match status" value="1"/>
</dbReference>
<dbReference type="FunFam" id="1.20.1050.10:FF:000016">
    <property type="entry name" value="Glutathione S-transferase U9"/>
    <property type="match status" value="1"/>
</dbReference>
<dbReference type="GO" id="GO:0009407">
    <property type="term" value="P:toxin catabolic process"/>
    <property type="evidence" value="ECO:0007669"/>
    <property type="project" value="UniProtKB-ARBA"/>
</dbReference>
<dbReference type="GO" id="GO:0005737">
    <property type="term" value="C:cytoplasm"/>
    <property type="evidence" value="ECO:0000318"/>
    <property type="project" value="GO_Central"/>
</dbReference>
<comment type="caution">
    <text evidence="7">The sequence shown here is derived from an EMBL/GenBank/DDBJ whole genome shotgun (WGS) entry which is preliminary data.</text>
</comment>
<dbReference type="SFLD" id="SFLDG00358">
    <property type="entry name" value="Main_(cytGST)"/>
    <property type="match status" value="1"/>
</dbReference>
<accession>A0A0K9PSJ6</accession>
<evidence type="ECO:0000313" key="7">
    <source>
        <dbReference type="EMBL" id="KMZ71195.1"/>
    </source>
</evidence>
<dbReference type="GO" id="GO:0004364">
    <property type="term" value="F:glutathione transferase activity"/>
    <property type="evidence" value="ECO:0000318"/>
    <property type="project" value="GO_Central"/>
</dbReference>
<dbReference type="InterPro" id="IPR040079">
    <property type="entry name" value="Glutathione_S-Trfase"/>
</dbReference>
<dbReference type="Proteomes" id="UP000036987">
    <property type="component" value="Unassembled WGS sequence"/>
</dbReference>
<dbReference type="InterPro" id="IPR010987">
    <property type="entry name" value="Glutathione-S-Trfase_C-like"/>
</dbReference>
<dbReference type="OrthoDB" id="4951845at2759"/>
<evidence type="ECO:0000313" key="8">
    <source>
        <dbReference type="Proteomes" id="UP000036987"/>
    </source>
</evidence>
<feature type="domain" description="GST N-terminal" evidence="5">
    <location>
        <begin position="4"/>
        <end position="83"/>
    </location>
</feature>
<dbReference type="SFLD" id="SFLDG01152">
    <property type="entry name" value="Main.3:_Omega-_and_Tau-like"/>
    <property type="match status" value="1"/>
</dbReference>
<dbReference type="InterPro" id="IPR036282">
    <property type="entry name" value="Glutathione-S-Trfase_C_sf"/>
</dbReference>
<dbReference type="OMA" id="KWAENFC"/>
<dbReference type="CDD" id="cd03185">
    <property type="entry name" value="GST_C_Tau"/>
    <property type="match status" value="1"/>
</dbReference>
<comment type="similarity">
    <text evidence="3">Belongs to the GST superfamily. Tau family.</text>
</comment>
<evidence type="ECO:0000256" key="1">
    <source>
        <dbReference type="ARBA" id="ARBA00012452"/>
    </source>
</evidence>
<dbReference type="InterPro" id="IPR004045">
    <property type="entry name" value="Glutathione_S-Trfase_N"/>
</dbReference>
<keyword evidence="8" id="KW-1185">Reference proteome</keyword>
<dbReference type="EMBL" id="LFYR01000684">
    <property type="protein sequence ID" value="KMZ71195.1"/>
    <property type="molecule type" value="Genomic_DNA"/>
</dbReference>
<dbReference type="PROSITE" id="PS50404">
    <property type="entry name" value="GST_NTER"/>
    <property type="match status" value="1"/>
</dbReference>
<dbReference type="STRING" id="29655.A0A0K9PSJ6"/>
<dbReference type="InterPro" id="IPR045073">
    <property type="entry name" value="Omega/Tau-like"/>
</dbReference>
<feature type="domain" description="GST C-terminal" evidence="6">
    <location>
        <begin position="88"/>
        <end position="218"/>
    </location>
</feature>
<dbReference type="Pfam" id="PF00043">
    <property type="entry name" value="GST_C"/>
    <property type="match status" value="1"/>
</dbReference>
<dbReference type="Gene3D" id="1.20.1050.10">
    <property type="match status" value="1"/>
</dbReference>
<dbReference type="SFLD" id="SFLDS00019">
    <property type="entry name" value="Glutathione_Transferase_(cytos"/>
    <property type="match status" value="1"/>
</dbReference>
<dbReference type="EC" id="2.5.1.18" evidence="1"/>
<dbReference type="Gene3D" id="3.40.30.10">
    <property type="entry name" value="Glutaredoxin"/>
    <property type="match status" value="1"/>
</dbReference>
<protein>
    <recommendedName>
        <fullName evidence="1">glutathione transferase</fullName>
        <ecNumber evidence="1">2.5.1.18</ecNumber>
    </recommendedName>
</protein>
<dbReference type="InterPro" id="IPR045074">
    <property type="entry name" value="GST_C_Tau"/>
</dbReference>
<name>A0A0K9PSJ6_ZOSMR</name>
<gene>
    <name evidence="7" type="ORF">ZOSMA_185G00140</name>
</gene>
<evidence type="ECO:0000256" key="3">
    <source>
        <dbReference type="ARBA" id="ARBA00025743"/>
    </source>
</evidence>
<comment type="catalytic activity">
    <reaction evidence="4">
        <text>RX + glutathione = an S-substituted glutathione + a halide anion + H(+)</text>
        <dbReference type="Rhea" id="RHEA:16437"/>
        <dbReference type="ChEBI" id="CHEBI:15378"/>
        <dbReference type="ChEBI" id="CHEBI:16042"/>
        <dbReference type="ChEBI" id="CHEBI:17792"/>
        <dbReference type="ChEBI" id="CHEBI:57925"/>
        <dbReference type="ChEBI" id="CHEBI:90779"/>
        <dbReference type="EC" id="2.5.1.18"/>
    </reaction>
</comment>
<evidence type="ECO:0000259" key="6">
    <source>
        <dbReference type="PROSITE" id="PS50405"/>
    </source>
</evidence>
<dbReference type="PANTHER" id="PTHR11260:SF773">
    <property type="entry name" value="GLUTATHIONE S-TRANSFERASE U26"/>
    <property type="match status" value="1"/>
</dbReference>
<dbReference type="CDD" id="cd03058">
    <property type="entry name" value="GST_N_Tau"/>
    <property type="match status" value="1"/>
</dbReference>
<dbReference type="SUPFAM" id="SSF52833">
    <property type="entry name" value="Thioredoxin-like"/>
    <property type="match status" value="1"/>
</dbReference>
<dbReference type="PROSITE" id="PS50405">
    <property type="entry name" value="GST_CTER"/>
    <property type="match status" value="1"/>
</dbReference>
<dbReference type="FunFam" id="3.40.30.10:FF:000044">
    <property type="entry name" value="Glutathione S-transferase GSTU6"/>
    <property type="match status" value="1"/>
</dbReference>
<proteinExistence type="inferred from homology"/>
<dbReference type="AlphaFoldDB" id="A0A0K9PSJ6"/>
<sequence>MAGEEVKLLGMWASPFVLRAKIALKIKDVSYEDVNVDLKNKSELLLQSNPIYKKIPVLLHAGRAICESLIIVDYIDATWNSTSILPLDPYDCSVAKFWAVFIDDKIPSAIQGAVIGLTEVAKAKHVEEFHSVLKILETVLAKCGEGKSFFGGDDLGYVDIVLGSFLSWIRAAEILTELKFLDEEKTPLLVSWAERFCAHSAVKDLIPEPEKLVEISPFVKVLWKSKIEATIVTAGGVLPA</sequence>
<dbReference type="GO" id="GO:0006749">
    <property type="term" value="P:glutathione metabolic process"/>
    <property type="evidence" value="ECO:0000318"/>
    <property type="project" value="GO_Central"/>
</dbReference>
<reference evidence="8" key="1">
    <citation type="journal article" date="2016" name="Nature">
        <title>The genome of the seagrass Zostera marina reveals angiosperm adaptation to the sea.</title>
        <authorList>
            <person name="Olsen J.L."/>
            <person name="Rouze P."/>
            <person name="Verhelst B."/>
            <person name="Lin Y.-C."/>
            <person name="Bayer T."/>
            <person name="Collen J."/>
            <person name="Dattolo E."/>
            <person name="De Paoli E."/>
            <person name="Dittami S."/>
            <person name="Maumus F."/>
            <person name="Michel G."/>
            <person name="Kersting A."/>
            <person name="Lauritano C."/>
            <person name="Lohaus R."/>
            <person name="Toepel M."/>
            <person name="Tonon T."/>
            <person name="Vanneste K."/>
            <person name="Amirebrahimi M."/>
            <person name="Brakel J."/>
            <person name="Bostroem C."/>
            <person name="Chovatia M."/>
            <person name="Grimwood J."/>
            <person name="Jenkins J.W."/>
            <person name="Jueterbock A."/>
            <person name="Mraz A."/>
            <person name="Stam W.T."/>
            <person name="Tice H."/>
            <person name="Bornberg-Bauer E."/>
            <person name="Green P.J."/>
            <person name="Pearson G.A."/>
            <person name="Procaccini G."/>
            <person name="Duarte C.M."/>
            <person name="Schmutz J."/>
            <person name="Reusch T.B.H."/>
            <person name="Van de Peer Y."/>
        </authorList>
    </citation>
    <scope>NUCLEOTIDE SEQUENCE [LARGE SCALE GENOMIC DNA]</scope>
    <source>
        <strain evidence="8">cv. Finnish</strain>
    </source>
</reference>
<dbReference type="Pfam" id="PF02798">
    <property type="entry name" value="GST_N"/>
    <property type="match status" value="1"/>
</dbReference>
<dbReference type="PANTHER" id="PTHR11260">
    <property type="entry name" value="GLUTATHIONE S-TRANSFERASE, GST, SUPERFAMILY, GST DOMAIN CONTAINING"/>
    <property type="match status" value="1"/>
</dbReference>
<evidence type="ECO:0000259" key="5">
    <source>
        <dbReference type="PROSITE" id="PS50404"/>
    </source>
</evidence>
<keyword evidence="2 7" id="KW-0808">Transferase</keyword>
<organism evidence="7 8">
    <name type="scientific">Zostera marina</name>
    <name type="common">Eelgrass</name>
    <dbReference type="NCBI Taxonomy" id="29655"/>
    <lineage>
        <taxon>Eukaryota</taxon>
        <taxon>Viridiplantae</taxon>
        <taxon>Streptophyta</taxon>
        <taxon>Embryophyta</taxon>
        <taxon>Tracheophyta</taxon>
        <taxon>Spermatophyta</taxon>
        <taxon>Magnoliopsida</taxon>
        <taxon>Liliopsida</taxon>
        <taxon>Zosteraceae</taxon>
        <taxon>Zostera</taxon>
    </lineage>
</organism>
<dbReference type="InterPro" id="IPR036249">
    <property type="entry name" value="Thioredoxin-like_sf"/>
</dbReference>
<dbReference type="InterPro" id="IPR004046">
    <property type="entry name" value="GST_C"/>
</dbReference>
<evidence type="ECO:0000256" key="2">
    <source>
        <dbReference type="ARBA" id="ARBA00022679"/>
    </source>
</evidence>
<evidence type="ECO:0000256" key="4">
    <source>
        <dbReference type="ARBA" id="ARBA00047960"/>
    </source>
</evidence>